<dbReference type="Proteomes" id="UP000008840">
    <property type="component" value="Chromosome"/>
</dbReference>
<organism evidence="2 3">
    <name type="scientific">Stenotrophomonas maltophilia (strain K279a)</name>
    <dbReference type="NCBI Taxonomy" id="522373"/>
    <lineage>
        <taxon>Bacteria</taxon>
        <taxon>Pseudomonadati</taxon>
        <taxon>Pseudomonadota</taxon>
        <taxon>Gammaproteobacteria</taxon>
        <taxon>Lysobacterales</taxon>
        <taxon>Lysobacteraceae</taxon>
        <taxon>Stenotrophomonas</taxon>
        <taxon>Stenotrophomonas maltophilia group</taxon>
    </lineage>
</organism>
<gene>
    <name evidence="2" type="ordered locus">Smlt0297</name>
</gene>
<accession>B2FIX1</accession>
<dbReference type="AlphaFoldDB" id="B2FIX1"/>
<evidence type="ECO:0000313" key="3">
    <source>
        <dbReference type="Proteomes" id="UP000008840"/>
    </source>
</evidence>
<dbReference type="GO" id="GO:0050135">
    <property type="term" value="F:NADP+ nucleosidase activity"/>
    <property type="evidence" value="ECO:0007669"/>
    <property type="project" value="InterPro"/>
</dbReference>
<protein>
    <recommendedName>
        <fullName evidence="1">CD-NTase-associated protein 12/Pycsar effector protein TIR domain-containing protein</fullName>
    </recommendedName>
</protein>
<dbReference type="EnsemblBacteria" id="CAQ43900">
    <property type="protein sequence ID" value="CAQ43900"/>
    <property type="gene ID" value="Smlt0297"/>
</dbReference>
<dbReference type="InterPro" id="IPR019302">
    <property type="entry name" value="CAP12/PCTIR_TIR_dom"/>
</dbReference>
<evidence type="ECO:0000259" key="1">
    <source>
        <dbReference type="Pfam" id="PF10137"/>
    </source>
</evidence>
<dbReference type="HOGENOM" id="CLU_1076578_0_0_6"/>
<dbReference type="eggNOG" id="COG4271">
    <property type="taxonomic scope" value="Bacteria"/>
</dbReference>
<keyword evidence="3" id="KW-1185">Reference proteome</keyword>
<evidence type="ECO:0000313" key="2">
    <source>
        <dbReference type="EMBL" id="CAQ43900.1"/>
    </source>
</evidence>
<dbReference type="Pfam" id="PF10137">
    <property type="entry name" value="CAP12-PCTIR_TIR"/>
    <property type="match status" value="1"/>
</dbReference>
<sequence length="256" mass="28620">MQRGTEFPGARFSLQTIRSAIETYREVLSEIGEPLLDEALKVDLADGQWEFDDENEFFAAVPQGTGYSVYLSGRSVRLQVNQLRQRAVVYVKAPTRANVQRIFGPFDSKQGTEVVPAASPVVFIGHGRSPAWKDLRDHLRDQHDYRIESYESGARAGHSIRDILESMAAKSSFALLVMTGEDMDASGEMRARQNVIHEAGIFQGRLGFSRAIMLLEEDVVEFSNVDGVQYIPFSKGRIREAYGDVLATLRREFGPG</sequence>
<reference evidence="2 3" key="1">
    <citation type="journal article" date="2008" name="Genome Biol.">
        <title>The complete genome, comparative and functional analysis of Stenotrophomonas maltophilia reveals an organism heavily shielded by drug resistance determinants.</title>
        <authorList>
            <person name="Crossman L.C."/>
            <person name="Gould V.C."/>
            <person name="Dow J.M."/>
            <person name="Vernikos G.S."/>
            <person name="Okazaki A."/>
            <person name="Sebaihia M."/>
            <person name="Saunders D."/>
            <person name="Arrowsmith C."/>
            <person name="Carver T."/>
            <person name="Peters N."/>
            <person name="Adlem E."/>
            <person name="Kerhornou A."/>
            <person name="Lord A."/>
            <person name="Murphy L."/>
            <person name="Seeger K."/>
            <person name="Squares R."/>
            <person name="Rutter S."/>
            <person name="Quail M.A."/>
            <person name="Rajandream M.A."/>
            <person name="Harris D."/>
            <person name="Churcher C."/>
            <person name="Bentley S.D."/>
            <person name="Parkhill J."/>
            <person name="Thomson N.R."/>
            <person name="Avison M.B."/>
        </authorList>
    </citation>
    <scope>NUCLEOTIDE SEQUENCE [LARGE SCALE GENOMIC DNA]</scope>
    <source>
        <strain evidence="2 3">K279a</strain>
    </source>
</reference>
<name>B2FIX1_STRMK</name>
<proteinExistence type="predicted"/>
<dbReference type="KEGG" id="sml:Smlt0297"/>
<dbReference type="EMBL" id="AM743169">
    <property type="protein sequence ID" value="CAQ43900.1"/>
    <property type="molecule type" value="Genomic_DNA"/>
</dbReference>
<feature type="domain" description="CD-NTase-associated protein 12/Pycsar effector protein TIR" evidence="1">
    <location>
        <begin position="122"/>
        <end position="234"/>
    </location>
</feature>